<protein>
    <submittedName>
        <fullName evidence="1">Uncharacterized protein DUF4221</fullName>
    </submittedName>
</protein>
<reference evidence="1 2" key="1">
    <citation type="submission" date="2018-06" db="EMBL/GenBank/DDBJ databases">
        <title>Genomic Encyclopedia of Archaeal and Bacterial Type Strains, Phase II (KMG-II): from individual species to whole genera.</title>
        <authorList>
            <person name="Goeker M."/>
        </authorList>
    </citation>
    <scope>NUCLEOTIDE SEQUENCE [LARGE SCALE GENOMIC DNA]</scope>
    <source>
        <strain evidence="1 2">DSM 23446</strain>
    </source>
</reference>
<gene>
    <name evidence="1" type="ORF">LV83_00424</name>
</gene>
<keyword evidence="2" id="KW-1185">Reference proteome</keyword>
<dbReference type="PROSITE" id="PS51257">
    <property type="entry name" value="PROKAR_LIPOPROTEIN"/>
    <property type="match status" value="1"/>
</dbReference>
<evidence type="ECO:0000313" key="2">
    <source>
        <dbReference type="Proteomes" id="UP000249610"/>
    </source>
</evidence>
<dbReference type="RefSeq" id="WP_111609858.1">
    <property type="nucleotide sequence ID" value="NZ_QLLK01000001.1"/>
</dbReference>
<dbReference type="OrthoDB" id="833511at2"/>
<sequence>MKKLLTLSFLVLIYACGGKESESAEQKNILESLTFSVDTVVVDPGDDFLALSFGLGAFDLSPDQKELLFFQNKPLSLVTVSLDELKVISKTEFETEGPNSVGSFIGDLEAGPSNHVFIKGFNGQGIFTSEGEMTENLKIFPEGLDPEYTNDFMKIYGNSMYDFQSEKFYAQPYGEIIKDNELWVIDPASKSYASYPLPKMKSVGDLAITFTQKTADGTMSSYYGPSAYMEIQNNQVLISGGTMSGLYKLSSQADSVEFIDIQHNTVPNEWNITVQKESSDEASFKEDRRKISEQLNFMDFKWDETREMYIRFGKRTFLGENRGDPSSYELYLFAYDKDFNVLGETKIAGLETIPSSYFWRDGKLYSYVNVEDELGFAVFTFDF</sequence>
<dbReference type="Pfam" id="PF13970">
    <property type="entry name" value="DUF4221"/>
    <property type="match status" value="1"/>
</dbReference>
<accession>A0A327PTK5</accession>
<proteinExistence type="predicted"/>
<dbReference type="AlphaFoldDB" id="A0A327PTK5"/>
<name>A0A327PTK5_9BACT</name>
<dbReference type="InterPro" id="IPR025316">
    <property type="entry name" value="DUF4221"/>
</dbReference>
<organism evidence="1 2">
    <name type="scientific">Algoriphagus yeomjeoni</name>
    <dbReference type="NCBI Taxonomy" id="291403"/>
    <lineage>
        <taxon>Bacteria</taxon>
        <taxon>Pseudomonadati</taxon>
        <taxon>Bacteroidota</taxon>
        <taxon>Cytophagia</taxon>
        <taxon>Cytophagales</taxon>
        <taxon>Cyclobacteriaceae</taxon>
        <taxon>Algoriphagus</taxon>
    </lineage>
</organism>
<dbReference type="EMBL" id="QLLK01000001">
    <property type="protein sequence ID" value="RAI95173.1"/>
    <property type="molecule type" value="Genomic_DNA"/>
</dbReference>
<dbReference type="Proteomes" id="UP000249610">
    <property type="component" value="Unassembled WGS sequence"/>
</dbReference>
<evidence type="ECO:0000313" key="1">
    <source>
        <dbReference type="EMBL" id="RAI95173.1"/>
    </source>
</evidence>
<comment type="caution">
    <text evidence="1">The sequence shown here is derived from an EMBL/GenBank/DDBJ whole genome shotgun (WGS) entry which is preliminary data.</text>
</comment>